<gene>
    <name evidence="5" type="ORF">SAMN05216229_11041</name>
</gene>
<dbReference type="Pfam" id="PF03573">
    <property type="entry name" value="OprD"/>
    <property type="match status" value="1"/>
</dbReference>
<sequence>MNLTPLARAVAFATVGAAMLVPSLAQAAFVEDSKASLELRNFYFNRDFRQGHDDAPALGTVTGKAPEVRSKSEEWAQGFLLRLESGYTEGTVGFGVDALGTLGIKLDSGRGTSGSGLLLVDRETGEAQDTFGDLGVTAKAKVSNSVLKVGTLLPTLPTVTRSDSRLLPQTFQGAHLNSLEIDGLTLDLGMLNRVNNRDSQDHETMLITSGGRRGISVAPGTDSDEFNFASASYKWNSQLSTGYHYGNLEDFYRQHIINVVHALPIGEDHSFKSDLRYARSLDAGTSNVDNKAMGALFTYSLQGHSLGLGYQSMTGETGFAYINGTDPFLVNYVQIGDFANRDEKSWQARYDYNFASIGIPGLTFMTRYLSGDNVDLGANRAEGKEWERNSELMYVFQQGALKNLGLRWRNATVRSNFANDLDENRLIVSYTLPLF</sequence>
<dbReference type="EMBL" id="FOXM01000010">
    <property type="protein sequence ID" value="SFQ03648.1"/>
    <property type="molecule type" value="Genomic_DNA"/>
</dbReference>
<protein>
    <submittedName>
        <fullName evidence="5">Outer membrane porin, OprD family</fullName>
    </submittedName>
</protein>
<feature type="signal peptide" evidence="4">
    <location>
        <begin position="1"/>
        <end position="27"/>
    </location>
</feature>
<keyword evidence="2" id="KW-0813">Transport</keyword>
<dbReference type="Gene3D" id="2.40.160.10">
    <property type="entry name" value="Porin"/>
    <property type="match status" value="1"/>
</dbReference>
<evidence type="ECO:0000256" key="1">
    <source>
        <dbReference type="ARBA" id="ARBA00009075"/>
    </source>
</evidence>
<dbReference type="GO" id="GO:0016020">
    <property type="term" value="C:membrane"/>
    <property type="evidence" value="ECO:0007669"/>
    <property type="project" value="InterPro"/>
</dbReference>
<dbReference type="InterPro" id="IPR023614">
    <property type="entry name" value="Porin_dom_sf"/>
</dbReference>
<organism evidence="5 6">
    <name type="scientific">Geopseudomonas sagittaria</name>
    <dbReference type="NCBI Taxonomy" id="1135990"/>
    <lineage>
        <taxon>Bacteria</taxon>
        <taxon>Pseudomonadati</taxon>
        <taxon>Pseudomonadota</taxon>
        <taxon>Gammaproteobacteria</taxon>
        <taxon>Pseudomonadales</taxon>
        <taxon>Pseudomonadaceae</taxon>
        <taxon>Geopseudomonas</taxon>
    </lineage>
</organism>
<name>A0A1I5V822_9GAMM</name>
<dbReference type="RefSeq" id="WP_092432226.1">
    <property type="nucleotide sequence ID" value="NZ_FOXM01000010.1"/>
</dbReference>
<dbReference type="FunFam" id="2.40.160.10:FF:000008">
    <property type="entry name" value="OprD family porin"/>
    <property type="match status" value="1"/>
</dbReference>
<dbReference type="OrthoDB" id="6759120at2"/>
<reference evidence="6" key="1">
    <citation type="submission" date="2016-10" db="EMBL/GenBank/DDBJ databases">
        <authorList>
            <person name="Varghese N."/>
            <person name="Submissions S."/>
        </authorList>
    </citation>
    <scope>NUCLEOTIDE SEQUENCE [LARGE SCALE GENOMIC DNA]</scope>
    <source>
        <strain evidence="6">JCM 18195</strain>
    </source>
</reference>
<evidence type="ECO:0000313" key="6">
    <source>
        <dbReference type="Proteomes" id="UP000243084"/>
    </source>
</evidence>
<evidence type="ECO:0000313" key="5">
    <source>
        <dbReference type="EMBL" id="SFQ03648.1"/>
    </source>
</evidence>
<dbReference type="InterPro" id="IPR005318">
    <property type="entry name" value="OM_porin_bac"/>
</dbReference>
<comment type="similarity">
    <text evidence="1">Belongs to the outer membrane porin (Opr) (TC 1.B.25) family.</text>
</comment>
<evidence type="ECO:0000256" key="3">
    <source>
        <dbReference type="ARBA" id="ARBA00022729"/>
    </source>
</evidence>
<keyword evidence="3 4" id="KW-0732">Signal</keyword>
<feature type="chain" id="PRO_5017211755" evidence="4">
    <location>
        <begin position="28"/>
        <end position="435"/>
    </location>
</feature>
<dbReference type="AlphaFoldDB" id="A0A1I5V822"/>
<keyword evidence="6" id="KW-1185">Reference proteome</keyword>
<proteinExistence type="inferred from homology"/>
<accession>A0A1I5V822</accession>
<dbReference type="Proteomes" id="UP000243084">
    <property type="component" value="Unassembled WGS sequence"/>
</dbReference>
<dbReference type="PANTHER" id="PTHR34596">
    <property type="entry name" value="CHITOPORIN"/>
    <property type="match status" value="1"/>
</dbReference>
<dbReference type="PANTHER" id="PTHR34596:SF2">
    <property type="entry name" value="CHITOPORIN"/>
    <property type="match status" value="1"/>
</dbReference>
<evidence type="ECO:0000256" key="4">
    <source>
        <dbReference type="SAM" id="SignalP"/>
    </source>
</evidence>
<evidence type="ECO:0000256" key="2">
    <source>
        <dbReference type="ARBA" id="ARBA00022448"/>
    </source>
</evidence>
<dbReference type="GO" id="GO:0015288">
    <property type="term" value="F:porin activity"/>
    <property type="evidence" value="ECO:0007669"/>
    <property type="project" value="TreeGrafter"/>
</dbReference>